<sequence>MANATEMDGQFSKTPILNPQKSKDGLCSETRRHKHCNNRIAYANTWAEDVQNYHTAKSVLPWKPQQNQVVKYVTRYDKSREEREYDVVLGRYRNGDKEIGQQQRESLERMHNLEKGRAKQLRTMQRFNVISNEPIVPETKDSTNKQLIAQPYRTKHESEYNIVTNISRDGVSVPSASDNAHTSSQPQREYNIVTNKYHAFHDVKVEQESAEAKRLAVQKYFQTRTFDPVQITLVDKDREKEFLLNRYAQQQKHGKDRNSLLPPREQSSEGHLYNILNQHVIDAERLATRDKHERRPLNRIKKTAVEERMRETGLSQQARDTDLCLNRFSHDRYVENSIHGFDVISNKPYAGRSAKPLVNPRSHTALTASQTIESGLSVSNRVAPSQRPLSNLQADQFDTGKANIRINDPALDSHQMSASHPLRPTPGAFVRTCGFEKE</sequence>
<evidence type="ECO:0000256" key="1">
    <source>
        <dbReference type="SAM" id="MobiDB-lite"/>
    </source>
</evidence>
<organism evidence="2 3">
    <name type="scientific">Plasmopara halstedii</name>
    <name type="common">Downy mildew of sunflower</name>
    <dbReference type="NCBI Taxonomy" id="4781"/>
    <lineage>
        <taxon>Eukaryota</taxon>
        <taxon>Sar</taxon>
        <taxon>Stramenopiles</taxon>
        <taxon>Oomycota</taxon>
        <taxon>Peronosporomycetes</taxon>
        <taxon>Peronosporales</taxon>
        <taxon>Peronosporaceae</taxon>
        <taxon>Plasmopara</taxon>
    </lineage>
</organism>
<dbReference type="EMBL" id="CCYD01000482">
    <property type="protein sequence ID" value="CEG40387.1"/>
    <property type="molecule type" value="Genomic_DNA"/>
</dbReference>
<dbReference type="OMA" id="PKIYTQK"/>
<dbReference type="RefSeq" id="XP_024576756.1">
    <property type="nucleotide sequence ID" value="XM_024726040.1"/>
</dbReference>
<reference evidence="3" key="1">
    <citation type="submission" date="2014-09" db="EMBL/GenBank/DDBJ databases">
        <authorList>
            <person name="Sharma Rahul"/>
            <person name="Thines Marco"/>
        </authorList>
    </citation>
    <scope>NUCLEOTIDE SEQUENCE [LARGE SCALE GENOMIC DNA]</scope>
</reference>
<feature type="region of interest" description="Disordered" evidence="1">
    <location>
        <begin position="249"/>
        <end position="269"/>
    </location>
</feature>
<proteinExistence type="predicted"/>
<dbReference type="GeneID" id="36405645"/>
<feature type="region of interest" description="Disordered" evidence="1">
    <location>
        <begin position="1"/>
        <end position="26"/>
    </location>
</feature>
<evidence type="ECO:0000313" key="2">
    <source>
        <dbReference type="EMBL" id="CEG40387.1"/>
    </source>
</evidence>
<evidence type="ECO:0000313" key="3">
    <source>
        <dbReference type="Proteomes" id="UP000054928"/>
    </source>
</evidence>
<name>A0A0N7L537_PLAHL</name>
<dbReference type="Proteomes" id="UP000054928">
    <property type="component" value="Unassembled WGS sequence"/>
</dbReference>
<protein>
    <submittedName>
        <fullName evidence="2">Uncharacterized protein</fullName>
    </submittedName>
</protein>
<keyword evidence="3" id="KW-1185">Reference proteome</keyword>
<feature type="compositionally biased region" description="Polar residues" evidence="1">
    <location>
        <begin position="11"/>
        <end position="20"/>
    </location>
</feature>
<dbReference type="AlphaFoldDB" id="A0A0N7L537"/>
<accession>A0A0N7L537</accession>
<dbReference type="OrthoDB" id="60284at2759"/>